<name>A0A346TII4_PHYIN</name>
<sequence>MRLAIMLSATAVAINFATSSAIDQTKVLVYGTPAHYIHDSGGRRLLRKNGENEETSEERAPNFNLANLNEEMFNVAALTERADAKKLAKQLMGNDKLADAAYMWWQHNRVTLDQIDAFLKLASSKTQGARYNRIYNSCCMMHLGLTGY</sequence>
<comment type="subcellular location">
    <subcellularLocation>
        <location evidence="1 5">Secreted</location>
    </subcellularLocation>
</comment>
<evidence type="ECO:0000256" key="4">
    <source>
        <dbReference type="ARBA" id="ARBA00022729"/>
    </source>
</evidence>
<dbReference type="Pfam" id="PF16810">
    <property type="entry name" value="RXLR"/>
    <property type="match status" value="1"/>
</dbReference>
<feature type="signal peptide" evidence="5">
    <location>
        <begin position="1"/>
        <end position="21"/>
    </location>
</feature>
<evidence type="ECO:0000256" key="1">
    <source>
        <dbReference type="ARBA" id="ARBA00004613"/>
    </source>
</evidence>
<evidence type="ECO:0000256" key="3">
    <source>
        <dbReference type="ARBA" id="ARBA00022525"/>
    </source>
</evidence>
<keyword evidence="4 5" id="KW-0732">Signal</keyword>
<dbReference type="GO" id="GO:0005576">
    <property type="term" value="C:extracellular region"/>
    <property type="evidence" value="ECO:0007669"/>
    <property type="project" value="UniProtKB-SubCell"/>
</dbReference>
<dbReference type="AlphaFoldDB" id="A0A346TII4"/>
<evidence type="ECO:0000256" key="2">
    <source>
        <dbReference type="ARBA" id="ARBA00010400"/>
    </source>
</evidence>
<dbReference type="Gene3D" id="1.10.10.2460">
    <property type="match status" value="1"/>
</dbReference>
<organism evidence="6">
    <name type="scientific">Phytophthora infestans</name>
    <name type="common">Potato late blight agent</name>
    <name type="synonym">Botrytis infestans</name>
    <dbReference type="NCBI Taxonomy" id="4787"/>
    <lineage>
        <taxon>Eukaryota</taxon>
        <taxon>Sar</taxon>
        <taxon>Stramenopiles</taxon>
        <taxon>Oomycota</taxon>
        <taxon>Peronosporomycetes</taxon>
        <taxon>Peronosporales</taxon>
        <taxon>Peronosporaceae</taxon>
        <taxon>Phytophthora</taxon>
    </lineage>
</organism>
<dbReference type="EMBL" id="MH043189">
    <property type="protein sequence ID" value="AXU25270.1"/>
    <property type="molecule type" value="Genomic_DNA"/>
</dbReference>
<evidence type="ECO:0000256" key="5">
    <source>
        <dbReference type="RuleBase" id="RU367124"/>
    </source>
</evidence>
<protein>
    <recommendedName>
        <fullName evidence="5">RxLR effector protein</fullName>
    </recommendedName>
</protein>
<dbReference type="VEuPathDB" id="FungiDB:PITG_14368"/>
<accession>A0A346TII4</accession>
<keyword evidence="3 5" id="KW-0964">Secreted</keyword>
<comment type="similarity">
    <text evidence="2 5">Belongs to the RxLR effector family.</text>
</comment>
<reference evidence="6" key="1">
    <citation type="journal article" date="2018" name="Evol. Appl.">
        <title>Evidence for intragenic recombination and selective sweep in an effector gene of Phytophthora infestans.</title>
        <authorList>
            <person name="Yang L."/>
            <person name="Ouyang H.B."/>
            <person name="Fang Z.G."/>
            <person name="Zhu W."/>
            <person name="Wu E.J."/>
            <person name="Luo G.H."/>
            <person name="Shang L.P."/>
            <person name="Zhan J."/>
        </authorList>
    </citation>
    <scope>NUCLEOTIDE SEQUENCE</scope>
    <source>
        <strain evidence="6">YN-YN017</strain>
    </source>
</reference>
<feature type="chain" id="PRO_5028521697" description="RxLR effector protein" evidence="5">
    <location>
        <begin position="22"/>
        <end position="148"/>
    </location>
</feature>
<comment type="function">
    <text evidence="5">Effector that suppresses plant defense responses during pathogen infection.</text>
</comment>
<proteinExistence type="inferred from homology"/>
<evidence type="ECO:0000313" key="6">
    <source>
        <dbReference type="EMBL" id="AXU25270.1"/>
    </source>
</evidence>
<dbReference type="InterPro" id="IPR031825">
    <property type="entry name" value="RXLR"/>
</dbReference>